<comment type="subcellular location">
    <subcellularLocation>
        <location evidence="1">Membrane</location>
        <topology evidence="1">Single-pass membrane protein</topology>
    </subcellularLocation>
</comment>
<evidence type="ECO:0000256" key="6">
    <source>
        <dbReference type="SAM" id="Phobius"/>
    </source>
</evidence>
<evidence type="ECO:0000256" key="5">
    <source>
        <dbReference type="SAM" id="MobiDB-lite"/>
    </source>
</evidence>
<protein>
    <recommendedName>
        <fullName evidence="7">Neurofascin/L1/NrCAM C-terminal domain-containing protein</fullName>
    </recommendedName>
</protein>
<reference evidence="8" key="1">
    <citation type="submission" date="2014-12" db="EMBL/GenBank/DDBJ databases">
        <title>Insight into the proteome of Arion vulgaris.</title>
        <authorList>
            <person name="Aradska J."/>
            <person name="Bulat T."/>
            <person name="Smidak R."/>
            <person name="Sarate P."/>
            <person name="Gangsoo J."/>
            <person name="Sialana F."/>
            <person name="Bilban M."/>
            <person name="Lubec G."/>
        </authorList>
    </citation>
    <scope>NUCLEOTIDE SEQUENCE</scope>
    <source>
        <tissue evidence="8">Skin</tissue>
    </source>
</reference>
<evidence type="ECO:0000256" key="3">
    <source>
        <dbReference type="ARBA" id="ARBA00022989"/>
    </source>
</evidence>
<dbReference type="EMBL" id="HACG01040316">
    <property type="protein sequence ID" value="CEK87181.1"/>
    <property type="molecule type" value="Transcribed_RNA"/>
</dbReference>
<evidence type="ECO:0000313" key="8">
    <source>
        <dbReference type="EMBL" id="CEK87181.1"/>
    </source>
</evidence>
<sequence length="297" mass="33429">MGQHTDPSKFQLSNGNRTLTVLKVQKATDILCVQCEVVNHVDTTWADACLNVILPIRVLTRPSEEQNIDYGDVIHLTITATTDPSMALSYRWEFNNETGPSYVPPFMDFDSTTMLGYINTSKLTEAQYDTVGGVYRRYISHTYQNEVVEIRVTLKDKPVVAGVAAASVDMWIIGLIIGILFLLIVIIIIIFVICRKKQEGDYNVDKKETGAGLNPKKELKDKGFNDYSRPDYDDYDSYPDKKPRGDLEYDDVPIGGDDESLGEYGDEDDTHFNEDGSFIGIYQKKQQPSSKAHESTI</sequence>
<evidence type="ECO:0000256" key="2">
    <source>
        <dbReference type="ARBA" id="ARBA00022692"/>
    </source>
</evidence>
<keyword evidence="2 6" id="KW-0812">Transmembrane</keyword>
<keyword evidence="3 6" id="KW-1133">Transmembrane helix</keyword>
<feature type="compositionally biased region" description="Basic and acidic residues" evidence="5">
    <location>
        <begin position="215"/>
        <end position="247"/>
    </location>
</feature>
<feature type="domain" description="Neurofascin/L1/NrCAM C-terminal" evidence="7">
    <location>
        <begin position="195"/>
        <end position="285"/>
    </location>
</feature>
<dbReference type="InterPro" id="IPR026966">
    <property type="entry name" value="Neurofascin/L1/NrCAM_C"/>
</dbReference>
<organism evidence="8">
    <name type="scientific">Arion vulgaris</name>
    <dbReference type="NCBI Taxonomy" id="1028688"/>
    <lineage>
        <taxon>Eukaryota</taxon>
        <taxon>Metazoa</taxon>
        <taxon>Spiralia</taxon>
        <taxon>Lophotrochozoa</taxon>
        <taxon>Mollusca</taxon>
        <taxon>Gastropoda</taxon>
        <taxon>Heterobranchia</taxon>
        <taxon>Euthyneura</taxon>
        <taxon>Panpulmonata</taxon>
        <taxon>Eupulmonata</taxon>
        <taxon>Stylommatophora</taxon>
        <taxon>Helicina</taxon>
        <taxon>Arionoidea</taxon>
        <taxon>Arionidae</taxon>
        <taxon>Arion</taxon>
    </lineage>
</organism>
<proteinExistence type="predicted"/>
<evidence type="ECO:0000256" key="1">
    <source>
        <dbReference type="ARBA" id="ARBA00004167"/>
    </source>
</evidence>
<gene>
    <name evidence="8" type="primary">ORF157860</name>
</gene>
<keyword evidence="4 6" id="KW-0472">Membrane</keyword>
<feature type="compositionally biased region" description="Acidic residues" evidence="5">
    <location>
        <begin position="248"/>
        <end position="268"/>
    </location>
</feature>
<feature type="transmembrane region" description="Helical" evidence="6">
    <location>
        <begin position="170"/>
        <end position="193"/>
    </location>
</feature>
<evidence type="ECO:0000256" key="4">
    <source>
        <dbReference type="ARBA" id="ARBA00023136"/>
    </source>
</evidence>
<evidence type="ECO:0000259" key="7">
    <source>
        <dbReference type="Pfam" id="PF13882"/>
    </source>
</evidence>
<name>A0A0B7B4G9_9EUPU</name>
<dbReference type="Pfam" id="PF13882">
    <property type="entry name" value="Bravo_FIGEY"/>
    <property type="match status" value="1"/>
</dbReference>
<dbReference type="GO" id="GO:0016020">
    <property type="term" value="C:membrane"/>
    <property type="evidence" value="ECO:0007669"/>
    <property type="project" value="UniProtKB-SubCell"/>
</dbReference>
<dbReference type="AlphaFoldDB" id="A0A0B7B4G9"/>
<accession>A0A0B7B4G9</accession>
<feature type="region of interest" description="Disordered" evidence="5">
    <location>
        <begin position="215"/>
        <end position="268"/>
    </location>
</feature>